<comment type="catalytic activity">
    <reaction evidence="8">
        <text>L-aspartyl-tRNA(Asn) + L-glutamine + ATP + H2O = L-asparaginyl-tRNA(Asn) + L-glutamate + ADP + phosphate + 2 H(+)</text>
        <dbReference type="Rhea" id="RHEA:14513"/>
        <dbReference type="Rhea" id="RHEA-COMP:9674"/>
        <dbReference type="Rhea" id="RHEA-COMP:9677"/>
        <dbReference type="ChEBI" id="CHEBI:15377"/>
        <dbReference type="ChEBI" id="CHEBI:15378"/>
        <dbReference type="ChEBI" id="CHEBI:29985"/>
        <dbReference type="ChEBI" id="CHEBI:30616"/>
        <dbReference type="ChEBI" id="CHEBI:43474"/>
        <dbReference type="ChEBI" id="CHEBI:58359"/>
        <dbReference type="ChEBI" id="CHEBI:78515"/>
        <dbReference type="ChEBI" id="CHEBI:78516"/>
        <dbReference type="ChEBI" id="CHEBI:456216"/>
    </reaction>
</comment>
<dbReference type="Gene3D" id="1.10.150.380">
    <property type="entry name" value="GatB domain, N-terminal subdomain"/>
    <property type="match status" value="1"/>
</dbReference>
<reference evidence="11" key="1">
    <citation type="submission" date="2018-05" db="EMBL/GenBank/DDBJ databases">
        <authorList>
            <person name="Lanie J.A."/>
            <person name="Ng W.-L."/>
            <person name="Kazmierczak K.M."/>
            <person name="Andrzejewski T.M."/>
            <person name="Davidsen T.M."/>
            <person name="Wayne K.J."/>
            <person name="Tettelin H."/>
            <person name="Glass J.I."/>
            <person name="Rusch D."/>
            <person name="Podicherti R."/>
            <person name="Tsui H.-C.T."/>
            <person name="Winkler M.E."/>
        </authorList>
    </citation>
    <scope>NUCLEOTIDE SEQUENCE</scope>
</reference>
<dbReference type="GO" id="GO:0050567">
    <property type="term" value="F:glutaminyl-tRNA synthase (glutamine-hydrolyzing) activity"/>
    <property type="evidence" value="ECO:0007669"/>
    <property type="project" value="TreeGrafter"/>
</dbReference>
<dbReference type="NCBIfam" id="NF004015">
    <property type="entry name" value="PRK05477.1-5"/>
    <property type="match status" value="1"/>
</dbReference>
<evidence type="ECO:0000256" key="8">
    <source>
        <dbReference type="ARBA" id="ARBA00047380"/>
    </source>
</evidence>
<comment type="similarity">
    <text evidence="1">Belongs to the GatB/GatE family. GatB subfamily.</text>
</comment>
<dbReference type="InterPro" id="IPR003789">
    <property type="entry name" value="Asn/Gln_tRNA_amidoTrase-B-like"/>
</dbReference>
<dbReference type="FunFam" id="1.10.10.410:FF:000001">
    <property type="entry name" value="Aspartyl/glutamyl-tRNA(Asn/Gln) amidotransferase subunit B"/>
    <property type="match status" value="1"/>
</dbReference>
<dbReference type="AlphaFoldDB" id="A0A381W8M7"/>
<dbReference type="PROSITE" id="PS01234">
    <property type="entry name" value="GATB"/>
    <property type="match status" value="1"/>
</dbReference>
<dbReference type="NCBIfam" id="NF004014">
    <property type="entry name" value="PRK05477.1-4"/>
    <property type="match status" value="1"/>
</dbReference>
<dbReference type="GO" id="GO:0006412">
    <property type="term" value="P:translation"/>
    <property type="evidence" value="ECO:0007669"/>
    <property type="project" value="UniProtKB-KW"/>
</dbReference>
<feature type="domain" description="Asn/Gln amidotransferase" evidence="10">
    <location>
        <begin position="341"/>
        <end position="487"/>
    </location>
</feature>
<protein>
    <recommendedName>
        <fullName evidence="10">Asn/Gln amidotransferase domain-containing protein</fullName>
    </recommendedName>
</protein>
<name>A0A381W8M7_9ZZZZ</name>
<evidence type="ECO:0000256" key="5">
    <source>
        <dbReference type="ARBA" id="ARBA00022840"/>
    </source>
</evidence>
<dbReference type="InterPro" id="IPR018027">
    <property type="entry name" value="Asn/Gln_amidotransferase"/>
</dbReference>
<evidence type="ECO:0000313" key="11">
    <source>
        <dbReference type="EMBL" id="SVA48916.1"/>
    </source>
</evidence>
<evidence type="ECO:0000256" key="1">
    <source>
        <dbReference type="ARBA" id="ARBA00005306"/>
    </source>
</evidence>
<evidence type="ECO:0000256" key="9">
    <source>
        <dbReference type="ARBA" id="ARBA00047913"/>
    </source>
</evidence>
<dbReference type="InterPro" id="IPR023168">
    <property type="entry name" value="GatB_Yqey_C_2"/>
</dbReference>
<dbReference type="InterPro" id="IPR004413">
    <property type="entry name" value="GatB"/>
</dbReference>
<evidence type="ECO:0000256" key="3">
    <source>
        <dbReference type="ARBA" id="ARBA00022598"/>
    </source>
</evidence>
<comment type="catalytic activity">
    <reaction evidence="9">
        <text>L-glutamyl-tRNA(Gln) + L-glutamine + ATP + H2O = L-glutaminyl-tRNA(Gln) + L-glutamate + ADP + phosphate + H(+)</text>
        <dbReference type="Rhea" id="RHEA:17521"/>
        <dbReference type="Rhea" id="RHEA-COMP:9681"/>
        <dbReference type="Rhea" id="RHEA-COMP:9684"/>
        <dbReference type="ChEBI" id="CHEBI:15377"/>
        <dbReference type="ChEBI" id="CHEBI:15378"/>
        <dbReference type="ChEBI" id="CHEBI:29985"/>
        <dbReference type="ChEBI" id="CHEBI:30616"/>
        <dbReference type="ChEBI" id="CHEBI:43474"/>
        <dbReference type="ChEBI" id="CHEBI:58359"/>
        <dbReference type="ChEBI" id="CHEBI:78520"/>
        <dbReference type="ChEBI" id="CHEBI:78521"/>
        <dbReference type="ChEBI" id="CHEBI:456216"/>
    </reaction>
</comment>
<dbReference type="Gene3D" id="1.10.10.410">
    <property type="match status" value="1"/>
</dbReference>
<evidence type="ECO:0000259" key="10">
    <source>
        <dbReference type="SMART" id="SM00845"/>
    </source>
</evidence>
<dbReference type="InterPro" id="IPR042114">
    <property type="entry name" value="GatB_C_1"/>
</dbReference>
<dbReference type="InterPro" id="IPR017958">
    <property type="entry name" value="Gln-tRNA_amidoTrfase_suB_CS"/>
</dbReference>
<dbReference type="PANTHER" id="PTHR11659:SF0">
    <property type="entry name" value="GLUTAMYL-TRNA(GLN) AMIDOTRANSFERASE SUBUNIT B, MITOCHONDRIAL"/>
    <property type="match status" value="1"/>
</dbReference>
<dbReference type="PANTHER" id="PTHR11659">
    <property type="entry name" value="GLUTAMYL-TRNA GLN AMIDOTRANSFERASE SUBUNIT B MITOCHONDRIAL AND PROKARYOTIC PET112-RELATED"/>
    <property type="match status" value="1"/>
</dbReference>
<comment type="subunit">
    <text evidence="2">Heterotrimer of A, B and C subunits.</text>
</comment>
<dbReference type="Pfam" id="PF02637">
    <property type="entry name" value="GatB_Yqey"/>
    <property type="match status" value="1"/>
</dbReference>
<dbReference type="SMART" id="SM00845">
    <property type="entry name" value="GatB_Yqey"/>
    <property type="match status" value="1"/>
</dbReference>
<evidence type="ECO:0000256" key="7">
    <source>
        <dbReference type="ARBA" id="ARBA00024799"/>
    </source>
</evidence>
<dbReference type="NCBIfam" id="TIGR00133">
    <property type="entry name" value="gatB"/>
    <property type="match status" value="1"/>
</dbReference>
<keyword evidence="5" id="KW-0067">ATP-binding</keyword>
<dbReference type="SUPFAM" id="SSF55931">
    <property type="entry name" value="Glutamine synthetase/guanido kinase"/>
    <property type="match status" value="1"/>
</dbReference>
<dbReference type="InterPro" id="IPR014746">
    <property type="entry name" value="Gln_synth/guanido_kin_cat_dom"/>
</dbReference>
<comment type="function">
    <text evidence="7">Allows the formation of correctly charged Asn-tRNA(Asn) or Gln-tRNA(Gln) through the transamidation of misacylated Asp-tRNA(Asn) or Glu-tRNA(Gln) in organisms which lack either or both of asparaginyl-tRNA or glutaminyl-tRNA synthetases. The reaction takes place in the presence of glutamine and ATP through an activated phospho-Asp-tRNA(Asn) or phospho-Glu-tRNA(Gln).</text>
</comment>
<evidence type="ECO:0000256" key="4">
    <source>
        <dbReference type="ARBA" id="ARBA00022741"/>
    </source>
</evidence>
<organism evidence="11">
    <name type="scientific">marine metagenome</name>
    <dbReference type="NCBI Taxonomy" id="408172"/>
    <lineage>
        <taxon>unclassified sequences</taxon>
        <taxon>metagenomes</taxon>
        <taxon>ecological metagenomes</taxon>
    </lineage>
</organism>
<sequence>MTKDKSEYLISRDDNTYEVVIGLEVHAQVTSNSKLFSSSSTTFGAEPNTQVSLVDAAFPGMLPVINEFCVKQAIKTGIGLKAQINKRSVFDRKNYFYADLPQGYQISQFKYPIVGEGTVILDMPNGQKKVGIERLHLEQDAGKSIHDMDPQNTLVDLNRSGVALMEIVSKPDLRTPDEVSVYIKKLRSIMRYLGTCDGNMQEGSLRADVNVSVRIKGSDKFGTRCEIKNVNSIKFMQAAINYEANRQVDLIEEGKTIDQETRLFDTKKNETRSMRSKEDAHDYRYFPDPDLLPLEVTDDFIEKLKLNIPELPDDKKKRFIDKFKLSPYEATILVSDIETSKYFEEVIANSDVKLATNWITGELFAVLNDKNLEIAKSPISAKNLSKLINLIKNGTISGKIAKTIFELMIDGDKDPQKIVEEKGLKQESDPKALEALIDKVISDNPDKVKEYKSGKVKLFGFFVGQAMKVSGGKANPQLINDILKKKL</sequence>
<keyword evidence="3" id="KW-0436">Ligase</keyword>
<keyword evidence="4" id="KW-0547">Nucleotide-binding</keyword>
<keyword evidence="6" id="KW-0648">Protein biosynthesis</keyword>
<dbReference type="EMBL" id="UINC01011047">
    <property type="protein sequence ID" value="SVA48916.1"/>
    <property type="molecule type" value="Genomic_DNA"/>
</dbReference>
<dbReference type="HAMAP" id="MF_00121">
    <property type="entry name" value="GatB"/>
    <property type="match status" value="1"/>
</dbReference>
<evidence type="ECO:0000256" key="6">
    <source>
        <dbReference type="ARBA" id="ARBA00022917"/>
    </source>
</evidence>
<dbReference type="SUPFAM" id="SSF89095">
    <property type="entry name" value="GatB/YqeY motif"/>
    <property type="match status" value="1"/>
</dbReference>
<dbReference type="Pfam" id="PF02934">
    <property type="entry name" value="GatB_N"/>
    <property type="match status" value="1"/>
</dbReference>
<evidence type="ECO:0000256" key="2">
    <source>
        <dbReference type="ARBA" id="ARBA00011123"/>
    </source>
</evidence>
<dbReference type="GO" id="GO:0005524">
    <property type="term" value="F:ATP binding"/>
    <property type="evidence" value="ECO:0007669"/>
    <property type="project" value="UniProtKB-KW"/>
</dbReference>
<dbReference type="InterPro" id="IPR006075">
    <property type="entry name" value="Asn/Gln-tRNA_Trfase_suB/E_cat"/>
</dbReference>
<proteinExistence type="inferred from homology"/>
<dbReference type="NCBIfam" id="NF004012">
    <property type="entry name" value="PRK05477.1-2"/>
    <property type="match status" value="1"/>
</dbReference>
<dbReference type="GO" id="GO:0070681">
    <property type="term" value="P:glutaminyl-tRNAGln biosynthesis via transamidation"/>
    <property type="evidence" value="ECO:0007669"/>
    <property type="project" value="TreeGrafter"/>
</dbReference>
<gene>
    <name evidence="11" type="ORF">METZ01_LOCUS101770</name>
</gene>
<dbReference type="InterPro" id="IPR017959">
    <property type="entry name" value="Asn/Gln-tRNA_amidoTrfase_suB/E"/>
</dbReference>
<accession>A0A381W8M7</accession>